<dbReference type="InterPro" id="IPR007214">
    <property type="entry name" value="YbaK/aa-tRNA-synth-assoc-dom"/>
</dbReference>
<keyword evidence="2 4" id="KW-0648">Protein biosynthesis</keyword>
<dbReference type="Gene3D" id="3.90.960.10">
    <property type="entry name" value="YbaK/aminoacyl-tRNA synthetase-associated domain"/>
    <property type="match status" value="1"/>
</dbReference>
<dbReference type="GO" id="GO:0006412">
    <property type="term" value="P:translation"/>
    <property type="evidence" value="ECO:0007669"/>
    <property type="project" value="UniProtKB-KW"/>
</dbReference>
<gene>
    <name evidence="6" type="ORF">SAMN05216174_108265</name>
</gene>
<dbReference type="PIRSF" id="PIRSF006181">
    <property type="entry name" value="EbsC_YbaK"/>
    <property type="match status" value="1"/>
</dbReference>
<keyword evidence="3 4" id="KW-0456">Lyase</keyword>
<dbReference type="SUPFAM" id="SSF55826">
    <property type="entry name" value="YbaK/ProRS associated domain"/>
    <property type="match status" value="1"/>
</dbReference>
<proteinExistence type="inferred from homology"/>
<evidence type="ECO:0000256" key="1">
    <source>
        <dbReference type="ARBA" id="ARBA00009798"/>
    </source>
</evidence>
<evidence type="ECO:0000313" key="7">
    <source>
        <dbReference type="Proteomes" id="UP000199501"/>
    </source>
</evidence>
<dbReference type="AlphaFoldDB" id="A0A1G6T0K6"/>
<dbReference type="GO" id="GO:0016829">
    <property type="term" value="F:lyase activity"/>
    <property type="evidence" value="ECO:0007669"/>
    <property type="project" value="UniProtKB-KW"/>
</dbReference>
<comment type="similarity">
    <text evidence="1 4">Belongs to the prolyl-tRNA editing family. YbaK/EbsC subfamily.</text>
</comment>
<dbReference type="NCBIfam" id="TIGR00011">
    <property type="entry name" value="YbaK_EbsC"/>
    <property type="match status" value="1"/>
</dbReference>
<dbReference type="InterPro" id="IPR004369">
    <property type="entry name" value="Prolyl-tRNA_editing_YbaK/EbsC"/>
</dbReference>
<evidence type="ECO:0000259" key="5">
    <source>
        <dbReference type="Pfam" id="PF04073"/>
    </source>
</evidence>
<name>A0A1G6T0K6_9PSEU</name>
<evidence type="ECO:0000313" key="6">
    <source>
        <dbReference type="EMBL" id="SDD22046.1"/>
    </source>
</evidence>
<dbReference type="Pfam" id="PF04073">
    <property type="entry name" value="tRNA_edit"/>
    <property type="match status" value="1"/>
</dbReference>
<evidence type="ECO:0000256" key="4">
    <source>
        <dbReference type="PIRNR" id="PIRNR006181"/>
    </source>
</evidence>
<dbReference type="STRING" id="1271860.SAMN05216174_108265"/>
<dbReference type="InterPro" id="IPR036754">
    <property type="entry name" value="YbaK/aa-tRNA-synt-asso_dom_sf"/>
</dbReference>
<dbReference type="Proteomes" id="UP000199501">
    <property type="component" value="Unassembled WGS sequence"/>
</dbReference>
<sequence length="178" mass="18240">MTTPATTPATGSAFPLYPGAVAGRGTPATALLAKRKITHTLHSYEHDPRESYGLEAASALGVSPDRVFKTLLAEVDGVLTVGVVPVDAQLDLKALAAAVGGKRARMAEVAVAERTTGYVAGGISPLGQRKRLRTVVDSSSAGFPTMFCSGGRRGLEIEIAAADLVALVDGVVADIAAR</sequence>
<protein>
    <recommendedName>
        <fullName evidence="4">Cys-tRNA(Pro)/Cys-tRNA(Cys) deacylase</fullName>
        <ecNumber evidence="4">4.2.-.-</ecNumber>
    </recommendedName>
</protein>
<evidence type="ECO:0000256" key="3">
    <source>
        <dbReference type="ARBA" id="ARBA00023239"/>
    </source>
</evidence>
<reference evidence="7" key="1">
    <citation type="submission" date="2016-10" db="EMBL/GenBank/DDBJ databases">
        <authorList>
            <person name="Varghese N."/>
            <person name="Submissions S."/>
        </authorList>
    </citation>
    <scope>NUCLEOTIDE SEQUENCE [LARGE SCALE GENOMIC DNA]</scope>
    <source>
        <strain evidence="7">IBRC-M 10403</strain>
    </source>
</reference>
<evidence type="ECO:0000256" key="2">
    <source>
        <dbReference type="ARBA" id="ARBA00022917"/>
    </source>
</evidence>
<accession>A0A1G6T0K6</accession>
<dbReference type="GO" id="GO:0002161">
    <property type="term" value="F:aminoacyl-tRNA deacylase activity"/>
    <property type="evidence" value="ECO:0007669"/>
    <property type="project" value="InterPro"/>
</dbReference>
<keyword evidence="7" id="KW-1185">Reference proteome</keyword>
<dbReference type="PANTHER" id="PTHR30411:SF0">
    <property type="entry name" value="CYS-TRNA(PRO)_CYS-TRNA(CYS) DEACYLASE YBAK"/>
    <property type="match status" value="1"/>
</dbReference>
<dbReference type="EC" id="4.2.-.-" evidence="4"/>
<feature type="domain" description="YbaK/aminoacyl-tRNA synthetase-associated" evidence="5">
    <location>
        <begin position="55"/>
        <end position="166"/>
    </location>
</feature>
<organism evidence="6 7">
    <name type="scientific">Actinokineospora iranica</name>
    <dbReference type="NCBI Taxonomy" id="1271860"/>
    <lineage>
        <taxon>Bacteria</taxon>
        <taxon>Bacillati</taxon>
        <taxon>Actinomycetota</taxon>
        <taxon>Actinomycetes</taxon>
        <taxon>Pseudonocardiales</taxon>
        <taxon>Pseudonocardiaceae</taxon>
        <taxon>Actinokineospora</taxon>
    </lineage>
</organism>
<dbReference type="PANTHER" id="PTHR30411">
    <property type="entry name" value="CYTOPLASMIC PROTEIN"/>
    <property type="match status" value="1"/>
</dbReference>
<dbReference type="EMBL" id="FMZZ01000008">
    <property type="protein sequence ID" value="SDD22046.1"/>
    <property type="molecule type" value="Genomic_DNA"/>
</dbReference>
<dbReference type="CDD" id="cd00002">
    <property type="entry name" value="YbaK_deacylase"/>
    <property type="match status" value="1"/>
</dbReference>